<comment type="caution">
    <text evidence="1">The sequence shown here is derived from an EMBL/GenBank/DDBJ whole genome shotgun (WGS) entry which is preliminary data.</text>
</comment>
<sequence length="490" mass="55056">MSTTSTHHALFIDEIIVDVVRHAEHDRDLAALARVSRSFSEHALDALWFQLDSCVPLLRCLPDGLIGEEIHDSLLTYTIQRPITSADWTIFLKHARRVVHLDWGLGSRALSIDGKDSSAAQAIHPEVLNVLSAPPVSHPFPKLLPQSLASSSSWERCLSIRPLYPSSSHWEIYVRRCASSSGTLRLPALDIPSFRQLSSSKSLQELLTELQEPFPDNIQFDGPAFPAITFLTLRTPPRRTLKVFADIIKKMSISSKMFNLFADSTEEAALADLIGAISAHCNPEILDYLMIVENDISQHREPHFCMTSSTLRPALRLSSLASFDINTDRSVQLNNDDLLEMASAWPKLGNLSLNYHSGWRIHSQATLIVLRGLLDRLPRLKRLSIAVDAERALTDDKILQELTHSSSINPRTAVPAFKLDLLDSRIGAGARIINAIAEFLSDLFPSFRYFDYWQVQNPTHADARTQAEQWSAVKREMESMRQVKSQEKAR</sequence>
<gene>
    <name evidence="1" type="ORF">CONPUDRAFT_167546</name>
</gene>
<dbReference type="AlphaFoldDB" id="A0A5M3MHR9"/>
<dbReference type="Proteomes" id="UP000053558">
    <property type="component" value="Unassembled WGS sequence"/>
</dbReference>
<keyword evidence="2" id="KW-1185">Reference proteome</keyword>
<name>A0A5M3MHR9_CONPW</name>
<dbReference type="GeneID" id="19205801"/>
<dbReference type="EMBL" id="JH711582">
    <property type="protein sequence ID" value="EIW78556.1"/>
    <property type="molecule type" value="Genomic_DNA"/>
</dbReference>
<dbReference type="KEGG" id="cput:CONPUDRAFT_167546"/>
<reference evidence="2" key="1">
    <citation type="journal article" date="2012" name="Science">
        <title>The Paleozoic origin of enzymatic lignin decomposition reconstructed from 31 fungal genomes.</title>
        <authorList>
            <person name="Floudas D."/>
            <person name="Binder M."/>
            <person name="Riley R."/>
            <person name="Barry K."/>
            <person name="Blanchette R.A."/>
            <person name="Henrissat B."/>
            <person name="Martinez A.T."/>
            <person name="Otillar R."/>
            <person name="Spatafora J.W."/>
            <person name="Yadav J.S."/>
            <person name="Aerts A."/>
            <person name="Benoit I."/>
            <person name="Boyd A."/>
            <person name="Carlson A."/>
            <person name="Copeland A."/>
            <person name="Coutinho P.M."/>
            <person name="de Vries R.P."/>
            <person name="Ferreira P."/>
            <person name="Findley K."/>
            <person name="Foster B."/>
            <person name="Gaskell J."/>
            <person name="Glotzer D."/>
            <person name="Gorecki P."/>
            <person name="Heitman J."/>
            <person name="Hesse C."/>
            <person name="Hori C."/>
            <person name="Igarashi K."/>
            <person name="Jurgens J.A."/>
            <person name="Kallen N."/>
            <person name="Kersten P."/>
            <person name="Kohler A."/>
            <person name="Kuees U."/>
            <person name="Kumar T.K.A."/>
            <person name="Kuo A."/>
            <person name="LaButti K."/>
            <person name="Larrondo L.F."/>
            <person name="Lindquist E."/>
            <person name="Ling A."/>
            <person name="Lombard V."/>
            <person name="Lucas S."/>
            <person name="Lundell T."/>
            <person name="Martin R."/>
            <person name="McLaughlin D.J."/>
            <person name="Morgenstern I."/>
            <person name="Morin E."/>
            <person name="Murat C."/>
            <person name="Nagy L.G."/>
            <person name="Nolan M."/>
            <person name="Ohm R.A."/>
            <person name="Patyshakuliyeva A."/>
            <person name="Rokas A."/>
            <person name="Ruiz-Duenas F.J."/>
            <person name="Sabat G."/>
            <person name="Salamov A."/>
            <person name="Samejima M."/>
            <person name="Schmutz J."/>
            <person name="Slot J.C."/>
            <person name="St John F."/>
            <person name="Stenlid J."/>
            <person name="Sun H."/>
            <person name="Sun S."/>
            <person name="Syed K."/>
            <person name="Tsang A."/>
            <person name="Wiebenga A."/>
            <person name="Young D."/>
            <person name="Pisabarro A."/>
            <person name="Eastwood D.C."/>
            <person name="Martin F."/>
            <person name="Cullen D."/>
            <person name="Grigoriev I.V."/>
            <person name="Hibbett D.S."/>
        </authorList>
    </citation>
    <scope>NUCLEOTIDE SEQUENCE [LARGE SCALE GENOMIC DNA]</scope>
    <source>
        <strain evidence="2">RWD-64-598 SS2</strain>
    </source>
</reference>
<dbReference type="OrthoDB" id="3543113at2759"/>
<protein>
    <recommendedName>
        <fullName evidence="3">F-box domain-containing protein</fullName>
    </recommendedName>
</protein>
<proteinExistence type="predicted"/>
<evidence type="ECO:0000313" key="1">
    <source>
        <dbReference type="EMBL" id="EIW78556.1"/>
    </source>
</evidence>
<evidence type="ECO:0008006" key="3">
    <source>
        <dbReference type="Google" id="ProtNLM"/>
    </source>
</evidence>
<dbReference type="RefSeq" id="XP_007771570.1">
    <property type="nucleotide sequence ID" value="XM_007773380.1"/>
</dbReference>
<evidence type="ECO:0000313" key="2">
    <source>
        <dbReference type="Proteomes" id="UP000053558"/>
    </source>
</evidence>
<accession>A0A5M3MHR9</accession>
<organism evidence="1 2">
    <name type="scientific">Coniophora puteana (strain RWD-64-598)</name>
    <name type="common">Brown rot fungus</name>
    <dbReference type="NCBI Taxonomy" id="741705"/>
    <lineage>
        <taxon>Eukaryota</taxon>
        <taxon>Fungi</taxon>
        <taxon>Dikarya</taxon>
        <taxon>Basidiomycota</taxon>
        <taxon>Agaricomycotina</taxon>
        <taxon>Agaricomycetes</taxon>
        <taxon>Agaricomycetidae</taxon>
        <taxon>Boletales</taxon>
        <taxon>Coniophorineae</taxon>
        <taxon>Coniophoraceae</taxon>
        <taxon>Coniophora</taxon>
    </lineage>
</organism>